<dbReference type="PRINTS" id="PR00953">
    <property type="entry name" value="TYPE3IMRPROT"/>
</dbReference>
<gene>
    <name evidence="8" type="ORF">HELGO_WM16449</name>
</gene>
<keyword evidence="4 7" id="KW-0812">Transmembrane</keyword>
<dbReference type="Pfam" id="PF01311">
    <property type="entry name" value="Bac_export_1"/>
    <property type="match status" value="1"/>
</dbReference>
<evidence type="ECO:0000256" key="2">
    <source>
        <dbReference type="ARBA" id="ARBA00009772"/>
    </source>
</evidence>
<sequence>MSFIGDEQLWFLALLLTVPRILGAFLAMPFLGVTILPGLARNALVIIISAFSAPVTLGYIDQVPMEMGTIAVLMMKEMAIGFIVGYMVSIPFWAVSSAGFIIDLQRGVMSAQMFSNVLGDQSSPLGDLFVKLSIVLLFTTGGFMLLIEVLVSSYQVWPVHTFVPNFSMDVVGIILKQFALLFYMAALIAGPIIATMFIVELGSALVSRYVPQLNIFLLLMPIKSGVAIFLLIFYIQFIAKYMRDIFLQFGDILHMLEGIL</sequence>
<keyword evidence="5 7" id="KW-1133">Transmembrane helix</keyword>
<evidence type="ECO:0000313" key="8">
    <source>
        <dbReference type="EMBL" id="CAA6815770.1"/>
    </source>
</evidence>
<feature type="transmembrane region" description="Helical" evidence="7">
    <location>
        <begin position="215"/>
        <end position="235"/>
    </location>
</feature>
<feature type="transmembrane region" description="Helical" evidence="7">
    <location>
        <begin position="132"/>
        <end position="157"/>
    </location>
</feature>
<protein>
    <submittedName>
        <fullName evidence="8">EscT/YscT/HrcT family type III secretion system export apparatus protein</fullName>
    </submittedName>
</protein>
<reference evidence="8" key="1">
    <citation type="submission" date="2020-01" db="EMBL/GenBank/DDBJ databases">
        <authorList>
            <person name="Meier V. D."/>
            <person name="Meier V D."/>
        </authorList>
    </citation>
    <scope>NUCLEOTIDE SEQUENCE</scope>
    <source>
        <strain evidence="8">HLG_WM_MAG_07</strain>
    </source>
</reference>
<dbReference type="EMBL" id="CACVAY010000072">
    <property type="protein sequence ID" value="CAA6815770.1"/>
    <property type="molecule type" value="Genomic_DNA"/>
</dbReference>
<feature type="transmembrane region" description="Helical" evidence="7">
    <location>
        <begin position="178"/>
        <end position="199"/>
    </location>
</feature>
<dbReference type="NCBIfam" id="TIGR01401">
    <property type="entry name" value="fliR_like_III"/>
    <property type="match status" value="1"/>
</dbReference>
<dbReference type="InterPro" id="IPR006304">
    <property type="entry name" value="T3SS_SpaR/YscT"/>
</dbReference>
<evidence type="ECO:0000256" key="4">
    <source>
        <dbReference type="ARBA" id="ARBA00022692"/>
    </source>
</evidence>
<dbReference type="AlphaFoldDB" id="A0A6S6SYG9"/>
<evidence type="ECO:0000256" key="6">
    <source>
        <dbReference type="ARBA" id="ARBA00023136"/>
    </source>
</evidence>
<organism evidence="8">
    <name type="scientific">uncultured Thiotrichaceae bacterium</name>
    <dbReference type="NCBI Taxonomy" id="298394"/>
    <lineage>
        <taxon>Bacteria</taxon>
        <taxon>Pseudomonadati</taxon>
        <taxon>Pseudomonadota</taxon>
        <taxon>Gammaproteobacteria</taxon>
        <taxon>Thiotrichales</taxon>
        <taxon>Thiotrichaceae</taxon>
        <taxon>environmental samples</taxon>
    </lineage>
</organism>
<dbReference type="InterPro" id="IPR002010">
    <property type="entry name" value="T3SS_IM_R"/>
</dbReference>
<name>A0A6S6SYG9_9GAMM</name>
<dbReference type="PANTHER" id="PTHR30065">
    <property type="entry name" value="FLAGELLAR BIOSYNTHETIC PROTEIN FLIR"/>
    <property type="match status" value="1"/>
</dbReference>
<evidence type="ECO:0000256" key="5">
    <source>
        <dbReference type="ARBA" id="ARBA00022989"/>
    </source>
</evidence>
<keyword evidence="6 7" id="KW-0472">Membrane</keyword>
<dbReference type="PANTHER" id="PTHR30065:SF1">
    <property type="entry name" value="SURFACE PRESENTATION OF ANTIGENS PROTEIN SPAR"/>
    <property type="match status" value="1"/>
</dbReference>
<feature type="transmembrane region" description="Helical" evidence="7">
    <location>
        <begin position="43"/>
        <end position="60"/>
    </location>
</feature>
<dbReference type="GO" id="GO:0005886">
    <property type="term" value="C:plasma membrane"/>
    <property type="evidence" value="ECO:0007669"/>
    <property type="project" value="UniProtKB-SubCell"/>
</dbReference>
<feature type="transmembrane region" description="Helical" evidence="7">
    <location>
        <begin position="80"/>
        <end position="102"/>
    </location>
</feature>
<dbReference type="GO" id="GO:0006605">
    <property type="term" value="P:protein targeting"/>
    <property type="evidence" value="ECO:0007669"/>
    <property type="project" value="UniProtKB-UniRule"/>
</dbReference>
<comment type="subcellular location">
    <subcellularLocation>
        <location evidence="1 7">Cell membrane</location>
        <topology evidence="1 7">Multi-pass membrane protein</topology>
    </subcellularLocation>
</comment>
<evidence type="ECO:0000256" key="7">
    <source>
        <dbReference type="RuleBase" id="RU362072"/>
    </source>
</evidence>
<comment type="similarity">
    <text evidence="2 7">Belongs to the FliR/MopE/SpaR family.</text>
</comment>
<evidence type="ECO:0000256" key="3">
    <source>
        <dbReference type="ARBA" id="ARBA00022475"/>
    </source>
</evidence>
<keyword evidence="3 7" id="KW-1003">Cell membrane</keyword>
<accession>A0A6S6SYG9</accession>
<evidence type="ECO:0000256" key="1">
    <source>
        <dbReference type="ARBA" id="ARBA00004651"/>
    </source>
</evidence>
<feature type="transmembrane region" description="Helical" evidence="7">
    <location>
        <begin position="9"/>
        <end position="31"/>
    </location>
</feature>
<proteinExistence type="inferred from homology"/>